<dbReference type="InParanoid" id="A0A4S2N5S4"/>
<keyword evidence="7" id="KW-1185">Reference proteome</keyword>
<name>A0A4S2N5S4_9PEZI</name>
<protein>
    <recommendedName>
        <fullName evidence="5">VHS domain-containing protein</fullName>
    </recommendedName>
</protein>
<dbReference type="GO" id="GO:0051666">
    <property type="term" value="P:actin cortical patch localization"/>
    <property type="evidence" value="ECO:0007669"/>
    <property type="project" value="TreeGrafter"/>
</dbReference>
<feature type="compositionally biased region" description="Pro residues" evidence="4">
    <location>
        <begin position="393"/>
        <end position="402"/>
    </location>
</feature>
<feature type="compositionally biased region" description="Basic and acidic residues" evidence="4">
    <location>
        <begin position="311"/>
        <end position="325"/>
    </location>
</feature>
<reference evidence="6 7" key="1">
    <citation type="submission" date="2019-04" db="EMBL/GenBank/DDBJ databases">
        <title>Comparative genomics and transcriptomics to analyze fruiting body development in filamentous ascomycetes.</title>
        <authorList>
            <consortium name="DOE Joint Genome Institute"/>
            <person name="Lutkenhaus R."/>
            <person name="Traeger S."/>
            <person name="Breuer J."/>
            <person name="Kuo A."/>
            <person name="Lipzen A."/>
            <person name="Pangilinan J."/>
            <person name="Dilworth D."/>
            <person name="Sandor L."/>
            <person name="Poggeler S."/>
            <person name="Barry K."/>
            <person name="Grigoriev I.V."/>
            <person name="Nowrousian M."/>
        </authorList>
    </citation>
    <scope>NUCLEOTIDE SEQUENCE [LARGE SCALE GENOMIC DNA]</scope>
    <source>
        <strain evidence="6 7">CBS 389.68</strain>
    </source>
</reference>
<dbReference type="GO" id="GO:0043130">
    <property type="term" value="F:ubiquitin binding"/>
    <property type="evidence" value="ECO:0007669"/>
    <property type="project" value="InterPro"/>
</dbReference>
<dbReference type="PANTHER" id="PTHR47789">
    <property type="entry name" value="LAS SEVENTEEN-BINDING PROTEIN 5"/>
    <property type="match status" value="1"/>
</dbReference>
<feature type="region of interest" description="Disordered" evidence="4">
    <location>
        <begin position="1"/>
        <end position="40"/>
    </location>
</feature>
<dbReference type="Proteomes" id="UP000298138">
    <property type="component" value="Unassembled WGS sequence"/>
</dbReference>
<feature type="region of interest" description="Disordered" evidence="4">
    <location>
        <begin position="311"/>
        <end position="464"/>
    </location>
</feature>
<keyword evidence="3" id="KW-0653">Protein transport</keyword>
<comment type="subunit">
    <text evidence="1">Component of the ESCRT-0 complex composed of HSE1 and VPS27.</text>
</comment>
<feature type="compositionally biased region" description="Basic residues" evidence="4">
    <location>
        <begin position="1"/>
        <end position="10"/>
    </location>
</feature>
<feature type="compositionally biased region" description="Polar residues" evidence="4">
    <location>
        <begin position="381"/>
        <end position="391"/>
    </location>
</feature>
<feature type="domain" description="VHS" evidence="5">
    <location>
        <begin position="67"/>
        <end position="170"/>
    </location>
</feature>
<sequence length="464" mass="50124">MDKLKRKLTKTTKSAAAAAASSYSASGAASTAPPSDNDTPEVIVQRSIHAFTHTAQPGDEVLHLPSIVDNAESSPAAAQIAATNLRKLLAVNQAPRVQYQAVMLLRILSDNPGPTFTRYIGSDSKYVSVIKDLIRRGRDPGVWGILRETLIHWEGEKEADPGLLKVREMWIKEKKLIDEAIARSRPSGGAPPINNPQSAESVPQLLPRQPQKRVPSPLELSSRIAEATSTAKLLEQLIQSTPSNELPENELVKEFGERCRLAQRSLAGYIAAAEDEDVDVDTLATIIETHDIVARAALDLKKRLKEINRQREREAQNAIDPDSRVLDVGSMDMPAHMPNQVDGGNNNPLLRGILGTSSNATRPGTPQGTHQPVHMHGATTVPPSTIETQQYRIPPPPPPPAPLEDKAPSSNGDPFADNAHPLNPPNNNTPGAPSSSLEPTVTTTISSDKDNSNSGLGLGRFWKR</sequence>
<evidence type="ECO:0000256" key="4">
    <source>
        <dbReference type="SAM" id="MobiDB-lite"/>
    </source>
</evidence>
<gene>
    <name evidence="6" type="ORF">EX30DRAFT_391968</name>
</gene>
<dbReference type="CDD" id="cd21383">
    <property type="entry name" value="GAT_GGA_Tom1-like"/>
    <property type="match status" value="1"/>
</dbReference>
<proteinExistence type="predicted"/>
<evidence type="ECO:0000256" key="1">
    <source>
        <dbReference type="ARBA" id="ARBA00011446"/>
    </source>
</evidence>
<dbReference type="GO" id="GO:0030479">
    <property type="term" value="C:actin cortical patch"/>
    <property type="evidence" value="ECO:0007669"/>
    <property type="project" value="TreeGrafter"/>
</dbReference>
<accession>A0A4S2N5S4</accession>
<feature type="compositionally biased region" description="Polar residues" evidence="4">
    <location>
        <begin position="355"/>
        <end position="370"/>
    </location>
</feature>
<dbReference type="SUPFAM" id="SSF48464">
    <property type="entry name" value="ENTH/VHS domain"/>
    <property type="match status" value="1"/>
</dbReference>
<evidence type="ECO:0000313" key="6">
    <source>
        <dbReference type="EMBL" id="TGZ84523.1"/>
    </source>
</evidence>
<dbReference type="Pfam" id="PF03127">
    <property type="entry name" value="GAT"/>
    <property type="match status" value="1"/>
</dbReference>
<dbReference type="GO" id="GO:0035091">
    <property type="term" value="F:phosphatidylinositol binding"/>
    <property type="evidence" value="ECO:0007669"/>
    <property type="project" value="InterPro"/>
</dbReference>
<dbReference type="InterPro" id="IPR045007">
    <property type="entry name" value="LSB5"/>
</dbReference>
<dbReference type="AlphaFoldDB" id="A0A4S2N5S4"/>
<dbReference type="OrthoDB" id="5393057at2759"/>
<feature type="compositionally biased region" description="Polar residues" evidence="4">
    <location>
        <begin position="425"/>
        <end position="446"/>
    </location>
</feature>
<dbReference type="PANTHER" id="PTHR47789:SF1">
    <property type="entry name" value="LAS SEVENTEEN-BINDING PROTEIN 5"/>
    <property type="match status" value="1"/>
</dbReference>
<evidence type="ECO:0000259" key="5">
    <source>
        <dbReference type="PROSITE" id="PS50179"/>
    </source>
</evidence>
<dbReference type="STRING" id="341454.A0A4S2N5S4"/>
<dbReference type="GO" id="GO:0015031">
    <property type="term" value="P:protein transport"/>
    <property type="evidence" value="ECO:0007669"/>
    <property type="project" value="UniProtKB-KW"/>
</dbReference>
<dbReference type="InterPro" id="IPR008942">
    <property type="entry name" value="ENTH_VHS"/>
</dbReference>
<feature type="compositionally biased region" description="Low complexity" evidence="4">
    <location>
        <begin position="11"/>
        <end position="32"/>
    </location>
</feature>
<dbReference type="InterPro" id="IPR002014">
    <property type="entry name" value="VHS_dom"/>
</dbReference>
<dbReference type="GO" id="GO:0006897">
    <property type="term" value="P:endocytosis"/>
    <property type="evidence" value="ECO:0007669"/>
    <property type="project" value="InterPro"/>
</dbReference>
<dbReference type="InterPro" id="IPR038425">
    <property type="entry name" value="GAT_sf"/>
</dbReference>
<evidence type="ECO:0000313" key="7">
    <source>
        <dbReference type="Proteomes" id="UP000298138"/>
    </source>
</evidence>
<dbReference type="GO" id="GO:0007034">
    <property type="term" value="P:vacuolar transport"/>
    <property type="evidence" value="ECO:0007669"/>
    <property type="project" value="UniProtKB-ARBA"/>
</dbReference>
<dbReference type="GO" id="GO:0007015">
    <property type="term" value="P:actin filament organization"/>
    <property type="evidence" value="ECO:0007669"/>
    <property type="project" value="InterPro"/>
</dbReference>
<feature type="region of interest" description="Disordered" evidence="4">
    <location>
        <begin position="183"/>
        <end position="219"/>
    </location>
</feature>
<dbReference type="EMBL" id="ML220112">
    <property type="protein sequence ID" value="TGZ84523.1"/>
    <property type="molecule type" value="Genomic_DNA"/>
</dbReference>
<organism evidence="6 7">
    <name type="scientific">Ascodesmis nigricans</name>
    <dbReference type="NCBI Taxonomy" id="341454"/>
    <lineage>
        <taxon>Eukaryota</taxon>
        <taxon>Fungi</taxon>
        <taxon>Dikarya</taxon>
        <taxon>Ascomycota</taxon>
        <taxon>Pezizomycotina</taxon>
        <taxon>Pezizomycetes</taxon>
        <taxon>Pezizales</taxon>
        <taxon>Ascodesmidaceae</taxon>
        <taxon>Ascodesmis</taxon>
    </lineage>
</organism>
<evidence type="ECO:0000256" key="2">
    <source>
        <dbReference type="ARBA" id="ARBA00022448"/>
    </source>
</evidence>
<dbReference type="SUPFAM" id="SSF89009">
    <property type="entry name" value="GAT-like domain"/>
    <property type="match status" value="1"/>
</dbReference>
<dbReference type="PROSITE" id="PS50179">
    <property type="entry name" value="VHS"/>
    <property type="match status" value="1"/>
</dbReference>
<evidence type="ECO:0000256" key="3">
    <source>
        <dbReference type="ARBA" id="ARBA00022927"/>
    </source>
</evidence>
<keyword evidence="2" id="KW-0813">Transport</keyword>
<dbReference type="Gene3D" id="1.25.40.90">
    <property type="match status" value="1"/>
</dbReference>
<dbReference type="InterPro" id="IPR004152">
    <property type="entry name" value="GAT_dom"/>
</dbReference>
<dbReference type="Gene3D" id="1.20.58.160">
    <property type="match status" value="1"/>
</dbReference>